<dbReference type="PANTHER" id="PTHR30290:SF9">
    <property type="entry name" value="OLIGOPEPTIDE-BINDING PROTEIN APPA"/>
    <property type="match status" value="1"/>
</dbReference>
<dbReference type="CDD" id="cd00995">
    <property type="entry name" value="PBP2_NikA_DppA_OppA_like"/>
    <property type="match status" value="1"/>
</dbReference>
<dbReference type="SUPFAM" id="SSF53850">
    <property type="entry name" value="Periplasmic binding protein-like II"/>
    <property type="match status" value="2"/>
</dbReference>
<dbReference type="InterPro" id="IPR000914">
    <property type="entry name" value="SBP_5_dom"/>
</dbReference>
<evidence type="ECO:0000313" key="5">
    <source>
        <dbReference type="EMBL" id="NUB91014.1"/>
    </source>
</evidence>
<dbReference type="GO" id="GO:1904680">
    <property type="term" value="F:peptide transmembrane transporter activity"/>
    <property type="evidence" value="ECO:0007669"/>
    <property type="project" value="TreeGrafter"/>
</dbReference>
<name>A0A8J8GM86_9EURY</name>
<feature type="domain" description="Solute-binding protein family 5" evidence="4">
    <location>
        <begin position="283"/>
        <end position="534"/>
    </location>
</feature>
<evidence type="ECO:0000259" key="4">
    <source>
        <dbReference type="Pfam" id="PF00496"/>
    </source>
</evidence>
<organism evidence="5 6">
    <name type="scientific">Haloterrigena gelatinilytica</name>
    <dbReference type="NCBI Taxonomy" id="2741724"/>
    <lineage>
        <taxon>Archaea</taxon>
        <taxon>Methanobacteriati</taxon>
        <taxon>Methanobacteriota</taxon>
        <taxon>Stenosarchaea group</taxon>
        <taxon>Halobacteria</taxon>
        <taxon>Halobacteriales</taxon>
        <taxon>Natrialbaceae</taxon>
        <taxon>Haloterrigena</taxon>
    </lineage>
</organism>
<gene>
    <name evidence="5" type="ORF">HT576_08270</name>
</gene>
<comment type="similarity">
    <text evidence="1">Belongs to the bacterial solute-binding protein 5 family.</text>
</comment>
<accession>A0A8J8GM86</accession>
<dbReference type="EMBL" id="JABURA010000001">
    <property type="protein sequence ID" value="NUB91014.1"/>
    <property type="molecule type" value="Genomic_DNA"/>
</dbReference>
<dbReference type="GO" id="GO:0015833">
    <property type="term" value="P:peptide transport"/>
    <property type="evidence" value="ECO:0007669"/>
    <property type="project" value="TreeGrafter"/>
</dbReference>
<keyword evidence="2" id="KW-0813">Transport</keyword>
<comment type="caution">
    <text evidence="5">The sequence shown here is derived from an EMBL/GenBank/DDBJ whole genome shotgun (WGS) entry which is preliminary data.</text>
</comment>
<protein>
    <submittedName>
        <fullName evidence="5">ABC transporter substrate-binding protein</fullName>
    </submittedName>
</protein>
<keyword evidence="3" id="KW-0732">Signal</keyword>
<evidence type="ECO:0000256" key="2">
    <source>
        <dbReference type="ARBA" id="ARBA00022448"/>
    </source>
</evidence>
<dbReference type="Proteomes" id="UP000728647">
    <property type="component" value="Unassembled WGS sequence"/>
</dbReference>
<proteinExistence type="inferred from homology"/>
<dbReference type="OrthoDB" id="233597at2157"/>
<dbReference type="Gene3D" id="3.40.190.10">
    <property type="entry name" value="Periplasmic binding protein-like II"/>
    <property type="match status" value="1"/>
</dbReference>
<evidence type="ECO:0000313" key="6">
    <source>
        <dbReference type="Proteomes" id="UP000728647"/>
    </source>
</evidence>
<dbReference type="Pfam" id="PF00496">
    <property type="entry name" value="SBP_bac_5"/>
    <property type="match status" value="1"/>
</dbReference>
<dbReference type="InterPro" id="IPR039424">
    <property type="entry name" value="SBP_5"/>
</dbReference>
<dbReference type="PANTHER" id="PTHR30290">
    <property type="entry name" value="PERIPLASMIC BINDING COMPONENT OF ABC TRANSPORTER"/>
    <property type="match status" value="1"/>
</dbReference>
<sequence length="547" mass="61018">MAHTGEGDFDRFPRRSVLAGLGGFGVAGAAGCISTNPGVELESDAEELIFEGFQEAGVEPPVETTIYSNAENEGRKRWAQLVQRELDDTDLFDVSFETLEWTSYIDLVNNMAANEENALVCLGFIGGWDPHQYVYPGFHSDSFTPTGLNINHYENERVDELIDEGVATVDEDDRVSIYEELQKLLVEESPLSFVRAPEEIVTYRADAVDGFRTYPVPGDEYKSIYAPTLGVYTELAADETELVGDAGTKIDSYDPVRAADDVSHMATGLLYEQLLEIDFDGSVRPLLATDWHRIDERTWRFELREGVRFHTGEPFTAADVEATLERYEGSPSERDVYTWYESADVLGDHEIEITLRRPYGPLEIAVAQVPILPKAVADGTHDISERPVGTGPYAFEKHEPARLWRLVANEDHWHDGSNGVPETPPIETVTMRIITETSARRGALETGDIHLTTGLPNESLDAFEDDDGFVVDRTTGAAVDFLGYPSYREPFSNPKVRRGIGRLIPRQRIIEDVFNGAGTAAYTPISPTHETFVDPEFEARIVDEYFS</sequence>
<evidence type="ECO:0000256" key="3">
    <source>
        <dbReference type="ARBA" id="ARBA00022729"/>
    </source>
</evidence>
<reference evidence="5" key="1">
    <citation type="submission" date="2020-06" db="EMBL/GenBank/DDBJ databases">
        <title>Haloterrigena sp. nov., an extremely halophilic archaeon isolated from a saline sediment.</title>
        <authorList>
            <person name="Liu B.-B."/>
        </authorList>
    </citation>
    <scope>NUCLEOTIDE SEQUENCE</scope>
    <source>
        <strain evidence="5">SYSU A121-1</strain>
    </source>
</reference>
<dbReference type="Gene3D" id="3.10.105.10">
    <property type="entry name" value="Dipeptide-binding Protein, Domain 3"/>
    <property type="match status" value="2"/>
</dbReference>
<evidence type="ECO:0000256" key="1">
    <source>
        <dbReference type="ARBA" id="ARBA00005695"/>
    </source>
</evidence>
<dbReference type="RefSeq" id="WP_174701712.1">
    <property type="nucleotide sequence ID" value="NZ_JABURA010000001.1"/>
</dbReference>
<dbReference type="AlphaFoldDB" id="A0A8J8GM86"/>